<evidence type="ECO:0000313" key="3">
    <source>
        <dbReference type="Proteomes" id="UP000000763"/>
    </source>
</evidence>
<sequence>MPLTQGQFSGYLSLNPAISFIDYLAAAEGGNLGAAAAVAGAEAEGDGGAAGGGAAAASPHGLDEEEEMGRTAVPPQPGRMDNVEAATPAALSHRLRVTARRRRSAALSRRLGRAATRRQHHHLRHLRRPQPTPPCHRSTSPRSIVRRRFPFFSASPPPRSIVRRRGLPRRFLAPPPSWSSLEPPQPAALAAGLLTSSRAVPPLPPSPSAVTLRRRPFSPSIPVAVSLPVSQATVPSRRLGRSRLISPFAAPPSSAAA</sequence>
<protein>
    <submittedName>
        <fullName evidence="2">Uncharacterized protein</fullName>
    </submittedName>
</protein>
<evidence type="ECO:0000256" key="1">
    <source>
        <dbReference type="SAM" id="MobiDB-lite"/>
    </source>
</evidence>
<accession>Q654U9</accession>
<dbReference type="Proteomes" id="UP000000763">
    <property type="component" value="Chromosome 6"/>
</dbReference>
<dbReference type="EMBL" id="AP004027">
    <property type="protein sequence ID" value="BAD45668.1"/>
    <property type="molecule type" value="Genomic_DNA"/>
</dbReference>
<dbReference type="AlphaFoldDB" id="Q654U9"/>
<evidence type="ECO:0000313" key="2">
    <source>
        <dbReference type="EMBL" id="BAD45668.1"/>
    </source>
</evidence>
<proteinExistence type="predicted"/>
<feature type="region of interest" description="Disordered" evidence="1">
    <location>
        <begin position="43"/>
        <end position="80"/>
    </location>
</feature>
<feature type="region of interest" description="Disordered" evidence="1">
    <location>
        <begin position="108"/>
        <end position="141"/>
    </location>
</feature>
<reference evidence="3" key="1">
    <citation type="journal article" date="2005" name="Nature">
        <title>The map-based sequence of the rice genome.</title>
        <authorList>
            <consortium name="International rice genome sequencing project (IRGSP)"/>
            <person name="Matsumoto T."/>
            <person name="Wu J."/>
            <person name="Kanamori H."/>
            <person name="Katayose Y."/>
            <person name="Fujisawa M."/>
            <person name="Namiki N."/>
            <person name="Mizuno H."/>
            <person name="Yamamoto K."/>
            <person name="Antonio B.A."/>
            <person name="Baba T."/>
            <person name="Sakata K."/>
            <person name="Nagamura Y."/>
            <person name="Aoki H."/>
            <person name="Arikawa K."/>
            <person name="Arita K."/>
            <person name="Bito T."/>
            <person name="Chiden Y."/>
            <person name="Fujitsuka N."/>
            <person name="Fukunaka R."/>
            <person name="Hamada M."/>
            <person name="Harada C."/>
            <person name="Hayashi A."/>
            <person name="Hijishita S."/>
            <person name="Honda M."/>
            <person name="Hosokawa S."/>
            <person name="Ichikawa Y."/>
            <person name="Idonuma A."/>
            <person name="Iijima M."/>
            <person name="Ikeda M."/>
            <person name="Ikeno M."/>
            <person name="Ito K."/>
            <person name="Ito S."/>
            <person name="Ito T."/>
            <person name="Ito Y."/>
            <person name="Ito Y."/>
            <person name="Iwabuchi A."/>
            <person name="Kamiya K."/>
            <person name="Karasawa W."/>
            <person name="Kurita K."/>
            <person name="Katagiri S."/>
            <person name="Kikuta A."/>
            <person name="Kobayashi H."/>
            <person name="Kobayashi N."/>
            <person name="Machita K."/>
            <person name="Maehara T."/>
            <person name="Masukawa M."/>
            <person name="Mizubayashi T."/>
            <person name="Mukai Y."/>
            <person name="Nagasaki H."/>
            <person name="Nagata Y."/>
            <person name="Naito S."/>
            <person name="Nakashima M."/>
            <person name="Nakama Y."/>
            <person name="Nakamichi Y."/>
            <person name="Nakamura M."/>
            <person name="Meguro A."/>
            <person name="Negishi M."/>
            <person name="Ohta I."/>
            <person name="Ohta T."/>
            <person name="Okamoto M."/>
            <person name="Ono N."/>
            <person name="Saji S."/>
            <person name="Sakaguchi M."/>
            <person name="Sakai K."/>
            <person name="Shibata M."/>
            <person name="Shimokawa T."/>
            <person name="Song J."/>
            <person name="Takazaki Y."/>
            <person name="Terasawa K."/>
            <person name="Tsugane M."/>
            <person name="Tsuji K."/>
            <person name="Ueda S."/>
            <person name="Waki K."/>
            <person name="Yamagata H."/>
            <person name="Yamamoto M."/>
            <person name="Yamamoto S."/>
            <person name="Yamane H."/>
            <person name="Yoshiki S."/>
            <person name="Yoshihara R."/>
            <person name="Yukawa K."/>
            <person name="Zhong H."/>
            <person name="Yano M."/>
            <person name="Yuan Q."/>
            <person name="Ouyang S."/>
            <person name="Liu J."/>
            <person name="Jones K.M."/>
            <person name="Gansberger K."/>
            <person name="Moffat K."/>
            <person name="Hill J."/>
            <person name="Bera J."/>
            <person name="Fadrosh D."/>
            <person name="Jin S."/>
            <person name="Johri S."/>
            <person name="Kim M."/>
            <person name="Overton L."/>
            <person name="Reardon M."/>
            <person name="Tsitrin T."/>
            <person name="Vuong H."/>
            <person name="Weaver B."/>
            <person name="Ciecko A."/>
            <person name="Tallon L."/>
            <person name="Jackson J."/>
            <person name="Pai G."/>
            <person name="Aken S.V."/>
            <person name="Utterback T."/>
            <person name="Reidmuller S."/>
            <person name="Feldblyum T."/>
            <person name="Hsiao J."/>
            <person name="Zismann V."/>
            <person name="Iobst S."/>
            <person name="de Vazeille A.R."/>
            <person name="Buell C.R."/>
            <person name="Ying K."/>
            <person name="Li Y."/>
            <person name="Lu T."/>
            <person name="Huang Y."/>
            <person name="Zhao Q."/>
            <person name="Feng Q."/>
            <person name="Zhang L."/>
            <person name="Zhu J."/>
            <person name="Weng Q."/>
            <person name="Mu J."/>
            <person name="Lu Y."/>
            <person name="Fan D."/>
            <person name="Liu Y."/>
            <person name="Guan J."/>
            <person name="Zhang Y."/>
            <person name="Yu S."/>
            <person name="Liu X."/>
            <person name="Zhang Y."/>
            <person name="Hong G."/>
            <person name="Han B."/>
            <person name="Choisne N."/>
            <person name="Demange N."/>
            <person name="Orjeda G."/>
            <person name="Samain S."/>
            <person name="Cattolico L."/>
            <person name="Pelletier E."/>
            <person name="Couloux A."/>
            <person name="Segurens B."/>
            <person name="Wincker P."/>
            <person name="D'Hont A."/>
            <person name="Scarpelli C."/>
            <person name="Weissenbach J."/>
            <person name="Salanoubat M."/>
            <person name="Quetier F."/>
            <person name="Yu Y."/>
            <person name="Kim H.R."/>
            <person name="Rambo T."/>
            <person name="Currie J."/>
            <person name="Collura K."/>
            <person name="Luo M."/>
            <person name="Yang T."/>
            <person name="Ammiraju J.S.S."/>
            <person name="Engler F."/>
            <person name="Soderlund C."/>
            <person name="Wing R.A."/>
            <person name="Palmer L.E."/>
            <person name="de la Bastide M."/>
            <person name="Spiegel L."/>
            <person name="Nascimento L."/>
            <person name="Zutavern T."/>
            <person name="O'Shaughnessy A."/>
            <person name="Dike S."/>
            <person name="Dedhia N."/>
            <person name="Preston R."/>
            <person name="Balija V."/>
            <person name="McCombie W.R."/>
            <person name="Chow T."/>
            <person name="Chen H."/>
            <person name="Chung M."/>
            <person name="Chen C."/>
            <person name="Shaw J."/>
            <person name="Wu H."/>
            <person name="Hsiao K."/>
            <person name="Chao Y."/>
            <person name="Chu M."/>
            <person name="Cheng C."/>
            <person name="Hour A."/>
            <person name="Lee P."/>
            <person name="Lin S."/>
            <person name="Lin Y."/>
            <person name="Liou J."/>
            <person name="Liu S."/>
            <person name="Hsing Y."/>
            <person name="Raghuvanshi S."/>
            <person name="Mohanty A."/>
            <person name="Bharti A.K."/>
            <person name="Gaur A."/>
            <person name="Gupta V."/>
            <person name="Kumar D."/>
            <person name="Ravi V."/>
            <person name="Vij S."/>
            <person name="Kapur A."/>
            <person name="Khurana P."/>
            <person name="Khurana P."/>
            <person name="Khurana J.P."/>
            <person name="Tyagi A.K."/>
            <person name="Gaikwad K."/>
            <person name="Singh A."/>
            <person name="Dalal V."/>
            <person name="Srivastava S."/>
            <person name="Dixit A."/>
            <person name="Pal A.K."/>
            <person name="Ghazi I.A."/>
            <person name="Yadav M."/>
            <person name="Pandit A."/>
            <person name="Bhargava A."/>
            <person name="Sureshbabu K."/>
            <person name="Batra K."/>
            <person name="Sharma T.R."/>
            <person name="Mohapatra T."/>
            <person name="Singh N.K."/>
            <person name="Messing J."/>
            <person name="Nelson A.B."/>
            <person name="Fuks G."/>
            <person name="Kavchok S."/>
            <person name="Keizer G."/>
            <person name="Linton E."/>
            <person name="Llaca V."/>
            <person name="Song R."/>
            <person name="Tanyolac B."/>
            <person name="Young S."/>
            <person name="Ho-Il K."/>
            <person name="Hahn J.H."/>
            <person name="Sangsakoo G."/>
            <person name="Vanavichit A."/>
            <person name="de Mattos Luiz.A.T."/>
            <person name="Zimmer P.D."/>
            <person name="Malone G."/>
            <person name="Dellagostin O."/>
            <person name="de Oliveira A.C."/>
            <person name="Bevan M."/>
            <person name="Bancroft I."/>
            <person name="Minx P."/>
            <person name="Cordum H."/>
            <person name="Wilson R."/>
            <person name="Cheng Z."/>
            <person name="Jin W."/>
            <person name="Jiang J."/>
            <person name="Leong S.A."/>
            <person name="Iwama H."/>
            <person name="Gojobori T."/>
            <person name="Itoh T."/>
            <person name="Niimura Y."/>
            <person name="Fujii Y."/>
            <person name="Habara T."/>
            <person name="Sakai H."/>
            <person name="Sato Y."/>
            <person name="Wilson G."/>
            <person name="Kumar K."/>
            <person name="McCouch S."/>
            <person name="Juretic N."/>
            <person name="Hoen D."/>
            <person name="Wright S."/>
            <person name="Bruskiewich R."/>
            <person name="Bureau T."/>
            <person name="Miyao A."/>
            <person name="Hirochika H."/>
            <person name="Nishikawa T."/>
            <person name="Kadowaki K."/>
            <person name="Sugiura M."/>
            <person name="Burr B."/>
            <person name="Sasaki T."/>
        </authorList>
    </citation>
    <scope>NUCLEOTIDE SEQUENCE [LARGE SCALE GENOMIC DNA]</scope>
    <source>
        <strain evidence="3">cv. Nipponbare</strain>
    </source>
</reference>
<name>Q654U9_ORYSJ</name>
<gene>
    <name evidence="2" type="primary">OJ1136_C11.20</name>
</gene>
<feature type="compositionally biased region" description="Basic residues" evidence="1">
    <location>
        <begin position="108"/>
        <end position="128"/>
    </location>
</feature>
<organism evidence="2 3">
    <name type="scientific">Oryza sativa subsp. japonica</name>
    <name type="common">Rice</name>
    <dbReference type="NCBI Taxonomy" id="39947"/>
    <lineage>
        <taxon>Eukaryota</taxon>
        <taxon>Viridiplantae</taxon>
        <taxon>Streptophyta</taxon>
        <taxon>Embryophyta</taxon>
        <taxon>Tracheophyta</taxon>
        <taxon>Spermatophyta</taxon>
        <taxon>Magnoliopsida</taxon>
        <taxon>Liliopsida</taxon>
        <taxon>Poales</taxon>
        <taxon>Poaceae</taxon>
        <taxon>BOP clade</taxon>
        <taxon>Oryzoideae</taxon>
        <taxon>Oryzeae</taxon>
        <taxon>Oryzinae</taxon>
        <taxon>Oryza</taxon>
        <taxon>Oryza sativa</taxon>
    </lineage>
</organism>
<reference evidence="3" key="2">
    <citation type="journal article" date="2008" name="Nucleic Acids Res.">
        <title>The rice annotation project database (RAP-DB): 2008 update.</title>
        <authorList>
            <consortium name="The rice annotation project (RAP)"/>
        </authorList>
    </citation>
    <scope>GENOME REANNOTATION</scope>
    <source>
        <strain evidence="3">cv. Nipponbare</strain>
    </source>
</reference>